<sequence length="89" mass="10014">LVAARNRLLESEREKSELASVAQQQLKEMENLRRMKICSDCETSAKTPGSKGVHITGSKPHTTLAYDTLSGLILEVRYYLLRTTPQTHL</sequence>
<name>A0ABV0QSS3_9TELE</name>
<dbReference type="Proteomes" id="UP001434883">
    <property type="component" value="Unassembled WGS sequence"/>
</dbReference>
<protein>
    <submittedName>
        <fullName evidence="1">Uncharacterized protein</fullName>
    </submittedName>
</protein>
<gene>
    <name evidence="1" type="ORF">XENOCAPTIV_020309</name>
</gene>
<dbReference type="EMBL" id="JAHRIN010021180">
    <property type="protein sequence ID" value="MEQ2198887.1"/>
    <property type="molecule type" value="Genomic_DNA"/>
</dbReference>
<organism evidence="1 2">
    <name type="scientific">Xenoophorus captivus</name>
    <dbReference type="NCBI Taxonomy" id="1517983"/>
    <lineage>
        <taxon>Eukaryota</taxon>
        <taxon>Metazoa</taxon>
        <taxon>Chordata</taxon>
        <taxon>Craniata</taxon>
        <taxon>Vertebrata</taxon>
        <taxon>Euteleostomi</taxon>
        <taxon>Actinopterygii</taxon>
        <taxon>Neopterygii</taxon>
        <taxon>Teleostei</taxon>
        <taxon>Neoteleostei</taxon>
        <taxon>Acanthomorphata</taxon>
        <taxon>Ovalentaria</taxon>
        <taxon>Atherinomorphae</taxon>
        <taxon>Cyprinodontiformes</taxon>
        <taxon>Goodeidae</taxon>
        <taxon>Xenoophorus</taxon>
    </lineage>
</organism>
<evidence type="ECO:0000313" key="2">
    <source>
        <dbReference type="Proteomes" id="UP001434883"/>
    </source>
</evidence>
<keyword evidence="2" id="KW-1185">Reference proteome</keyword>
<comment type="caution">
    <text evidence="1">The sequence shown here is derived from an EMBL/GenBank/DDBJ whole genome shotgun (WGS) entry which is preliminary data.</text>
</comment>
<proteinExistence type="predicted"/>
<feature type="non-terminal residue" evidence="1">
    <location>
        <position position="1"/>
    </location>
</feature>
<evidence type="ECO:0000313" key="1">
    <source>
        <dbReference type="EMBL" id="MEQ2198887.1"/>
    </source>
</evidence>
<accession>A0ABV0QSS3</accession>
<reference evidence="1 2" key="1">
    <citation type="submission" date="2021-06" db="EMBL/GenBank/DDBJ databases">
        <authorList>
            <person name="Palmer J.M."/>
        </authorList>
    </citation>
    <scope>NUCLEOTIDE SEQUENCE [LARGE SCALE GENOMIC DNA]</scope>
    <source>
        <strain evidence="1 2">XC_2019</strain>
        <tissue evidence="1">Muscle</tissue>
    </source>
</reference>